<dbReference type="EMBL" id="RQZI01000004">
    <property type="protein sequence ID" value="RRC92642.1"/>
    <property type="molecule type" value="Genomic_DNA"/>
</dbReference>
<keyword evidence="1" id="KW-0812">Transmembrane</keyword>
<protein>
    <submittedName>
        <fullName evidence="2">Pyridoxamine 5'-phosphate oxidase</fullName>
    </submittedName>
</protein>
<feature type="transmembrane region" description="Helical" evidence="1">
    <location>
        <begin position="21"/>
        <end position="43"/>
    </location>
</feature>
<sequence length="48" mass="5771">MTSKTKKAIRPKILKKRMPKAARSFFVLLICFPRFWIALFYHIKIFNA</sequence>
<proteinExistence type="predicted"/>
<keyword evidence="1" id="KW-1133">Transmembrane helix</keyword>
<keyword evidence="1" id="KW-0472">Membrane</keyword>
<evidence type="ECO:0000313" key="2">
    <source>
        <dbReference type="EMBL" id="RRC92642.1"/>
    </source>
</evidence>
<accession>A0A3P1S8T1</accession>
<dbReference type="Proteomes" id="UP000277597">
    <property type="component" value="Unassembled WGS sequence"/>
</dbReference>
<reference evidence="2 3" key="1">
    <citation type="submission" date="2018-11" db="EMBL/GenBank/DDBJ databases">
        <title>Genomes From Bacteria Associated with the Canine Oral Cavity: a Test Case for Automated Genome-Based Taxonomic Assignment.</title>
        <authorList>
            <person name="Coil D.A."/>
            <person name="Jospin G."/>
            <person name="Darling A.E."/>
            <person name="Wallis C."/>
            <person name="Davis I.J."/>
            <person name="Harris S."/>
            <person name="Eisen J.A."/>
            <person name="Holcombe L.J."/>
            <person name="O'Flynn C."/>
        </authorList>
    </citation>
    <scope>NUCLEOTIDE SEQUENCE [LARGE SCALE GENOMIC DNA]</scope>
    <source>
        <strain evidence="2 3">OH953</strain>
    </source>
</reference>
<evidence type="ECO:0000256" key="1">
    <source>
        <dbReference type="SAM" id="Phobius"/>
    </source>
</evidence>
<dbReference type="AlphaFoldDB" id="A0A3P1S8T1"/>
<name>A0A3P1S8T1_STRSA</name>
<organism evidence="2 3">
    <name type="scientific">Streptococcus sanguinis</name>
    <dbReference type="NCBI Taxonomy" id="1305"/>
    <lineage>
        <taxon>Bacteria</taxon>
        <taxon>Bacillati</taxon>
        <taxon>Bacillota</taxon>
        <taxon>Bacilli</taxon>
        <taxon>Lactobacillales</taxon>
        <taxon>Streptococcaceae</taxon>
        <taxon>Streptococcus</taxon>
    </lineage>
</organism>
<comment type="caution">
    <text evidence="2">The sequence shown here is derived from an EMBL/GenBank/DDBJ whole genome shotgun (WGS) entry which is preliminary data.</text>
</comment>
<evidence type="ECO:0000313" key="3">
    <source>
        <dbReference type="Proteomes" id="UP000277597"/>
    </source>
</evidence>
<gene>
    <name evidence="2" type="ORF">EII39_04855</name>
</gene>